<reference evidence="2" key="1">
    <citation type="journal article" date="2023" name="Science">
        <title>Genome structures resolve the early diversification of teleost fishes.</title>
        <authorList>
            <person name="Parey E."/>
            <person name="Louis A."/>
            <person name="Montfort J."/>
            <person name="Bouchez O."/>
            <person name="Roques C."/>
            <person name="Iampietro C."/>
            <person name="Lluch J."/>
            <person name="Castinel A."/>
            <person name="Donnadieu C."/>
            <person name="Desvignes T."/>
            <person name="Floi Bucao C."/>
            <person name="Jouanno E."/>
            <person name="Wen M."/>
            <person name="Mejri S."/>
            <person name="Dirks R."/>
            <person name="Jansen H."/>
            <person name="Henkel C."/>
            <person name="Chen W.J."/>
            <person name="Zahm M."/>
            <person name="Cabau C."/>
            <person name="Klopp C."/>
            <person name="Thompson A.W."/>
            <person name="Robinson-Rechavi M."/>
            <person name="Braasch I."/>
            <person name="Lecointre G."/>
            <person name="Bobe J."/>
            <person name="Postlethwait J.H."/>
            <person name="Berthelot C."/>
            <person name="Roest Crollius H."/>
            <person name="Guiguen Y."/>
        </authorList>
    </citation>
    <scope>NUCLEOTIDE SEQUENCE</scope>
    <source>
        <strain evidence="2">NC1722</strain>
    </source>
</reference>
<dbReference type="Proteomes" id="UP001221898">
    <property type="component" value="Unassembled WGS sequence"/>
</dbReference>
<organism evidence="2 3">
    <name type="scientific">Aldrovandia affinis</name>
    <dbReference type="NCBI Taxonomy" id="143900"/>
    <lineage>
        <taxon>Eukaryota</taxon>
        <taxon>Metazoa</taxon>
        <taxon>Chordata</taxon>
        <taxon>Craniata</taxon>
        <taxon>Vertebrata</taxon>
        <taxon>Euteleostomi</taxon>
        <taxon>Actinopterygii</taxon>
        <taxon>Neopterygii</taxon>
        <taxon>Teleostei</taxon>
        <taxon>Notacanthiformes</taxon>
        <taxon>Halosauridae</taxon>
        <taxon>Aldrovandia</taxon>
    </lineage>
</organism>
<proteinExistence type="predicted"/>
<dbReference type="InterPro" id="IPR043502">
    <property type="entry name" value="DNA/RNA_pol_sf"/>
</dbReference>
<dbReference type="PANTHER" id="PTHR33332">
    <property type="entry name" value="REVERSE TRANSCRIPTASE DOMAIN-CONTAINING PROTEIN"/>
    <property type="match status" value="1"/>
</dbReference>
<dbReference type="Pfam" id="PF00078">
    <property type="entry name" value="RVT_1"/>
    <property type="match status" value="1"/>
</dbReference>
<dbReference type="EMBL" id="JAINUG010000076">
    <property type="protein sequence ID" value="KAJ8400459.1"/>
    <property type="molecule type" value="Genomic_DNA"/>
</dbReference>
<keyword evidence="3" id="KW-1185">Reference proteome</keyword>
<dbReference type="SUPFAM" id="SSF56672">
    <property type="entry name" value="DNA/RNA polymerases"/>
    <property type="match status" value="1"/>
</dbReference>
<sequence length="139" mass="15660">MDFLMHRPQRVLVNSTYSDLLHTSTGPPQGCVLSPLLFILYTDDCRTSHTNCHLVKFVDDTVLLSLLSGPAQDHGPALDEFMEWCDTSCLKLNVTKTKEKVVVVSSRQQESRSTSALTFIHGEPVEVVQQYKYLGTVFR</sequence>
<evidence type="ECO:0000313" key="3">
    <source>
        <dbReference type="Proteomes" id="UP001221898"/>
    </source>
</evidence>
<protein>
    <recommendedName>
        <fullName evidence="1">Reverse transcriptase domain-containing protein</fullName>
    </recommendedName>
</protein>
<feature type="domain" description="Reverse transcriptase" evidence="1">
    <location>
        <begin position="1"/>
        <end position="138"/>
    </location>
</feature>
<dbReference type="AlphaFoldDB" id="A0AAD7SDF9"/>
<comment type="caution">
    <text evidence="2">The sequence shown here is derived from an EMBL/GenBank/DDBJ whole genome shotgun (WGS) entry which is preliminary data.</text>
</comment>
<evidence type="ECO:0000313" key="2">
    <source>
        <dbReference type="EMBL" id="KAJ8400459.1"/>
    </source>
</evidence>
<accession>A0AAD7SDF9</accession>
<gene>
    <name evidence="2" type="ORF">AAFF_G00395830</name>
</gene>
<name>A0AAD7SDF9_9TELE</name>
<dbReference type="PROSITE" id="PS50878">
    <property type="entry name" value="RT_POL"/>
    <property type="match status" value="1"/>
</dbReference>
<dbReference type="InterPro" id="IPR000477">
    <property type="entry name" value="RT_dom"/>
</dbReference>
<evidence type="ECO:0000259" key="1">
    <source>
        <dbReference type="PROSITE" id="PS50878"/>
    </source>
</evidence>